<dbReference type="InterPro" id="IPR036388">
    <property type="entry name" value="WH-like_DNA-bd_sf"/>
</dbReference>
<dbReference type="InterPro" id="IPR016032">
    <property type="entry name" value="Sig_transdc_resp-reg_C-effctor"/>
</dbReference>
<evidence type="ECO:0000313" key="5">
    <source>
        <dbReference type="Proteomes" id="UP000270471"/>
    </source>
</evidence>
<sequence>MVHELPDAFPAAGGGVPFLGRAEELAVLRSVVDRAEAGHGGALAVRGEAGVGKTSLLREAANAVVGARVSRVAAIESESDLQYAGLQLLLSPFLHGLPALPAPQRLALTTAFGMESGSPPQRFLIGLAALSLLADAAAGGTVVCVVDDAHWLDRESADALAFVARRVASHRIALLFGVRDTEAPDSLFADTPELRLEGLPADVARRLLGGVRLDDRVADRLVSGTRGNPLALLELTRELTAGQLSGAVALPDPLPVGRHLEEVFRKRLGKVPPDTRTLLLVAAAETSGDAHLVWQAANRLGAGRAAAVAAEESGFLVLSSGIVFRHPLMRSAVYHGASPQERRLVHEALAAEDDDRERRVWHRALAALHPDEDIARDLEQAAGRAVARGGYAATARLLNRAVQLTTDESRRPGRLLAAARATLDSGNPSGADTLLQQATPLLSPGTGRADRLRLLASIRFAQGQVRETVPLLLEAAELLLRHDERAARDTLFQAMEVATWTGKADMMAVARVVRTLEPVDPDTASPVDLLTAALTARLLDGYEAAYPLYRRCTRSLLATEDLRGFNLGSIAASEMWDLDGLLALTSRWIELARAQGAHGALSLALLLRAIPELWRGNYAAAREFGQTSADLSDLTTGQQGRTGSGIELLYCMTGPERATRETAAAHVREATASGREHYGTLVPRLALCQLEVGLGNYPAAVTHGLRVFTADTLGPTCANVLPELIEAAQRSGDTSTAQAALERLRTAATASGTPLALGLLARSQALVARDDEAEEHYHEAIRQLESSAARPQAARAHLVHGEWLRRQRRRREARDSLRTAHELFDAMGADFYARRARIELAAAGERLPFAEADAAARLTPQEARIARLASTGVPNRDIAAQLFISPSTVEYHLRKTFRKLGVTSRGQLRDALAAHGVPEDSM</sequence>
<dbReference type="RefSeq" id="WP_121890996.1">
    <property type="nucleotide sequence ID" value="NZ_PENI01000012.1"/>
</dbReference>
<keyword evidence="2" id="KW-0067">ATP-binding</keyword>
<evidence type="ECO:0000256" key="1">
    <source>
        <dbReference type="ARBA" id="ARBA00022741"/>
    </source>
</evidence>
<gene>
    <name evidence="4" type="ORF">CTZ28_19760</name>
</gene>
<dbReference type="GO" id="GO:0005524">
    <property type="term" value="F:ATP binding"/>
    <property type="evidence" value="ECO:0007669"/>
    <property type="project" value="UniProtKB-KW"/>
</dbReference>
<organism evidence="4 5">
    <name type="scientific">Streptomyces shenzhenensis</name>
    <dbReference type="NCBI Taxonomy" id="943815"/>
    <lineage>
        <taxon>Bacteria</taxon>
        <taxon>Bacillati</taxon>
        <taxon>Actinomycetota</taxon>
        <taxon>Actinomycetes</taxon>
        <taxon>Kitasatosporales</taxon>
        <taxon>Streptomycetaceae</taxon>
        <taxon>Streptomyces</taxon>
    </lineage>
</organism>
<dbReference type="PROSITE" id="PS50043">
    <property type="entry name" value="HTH_LUXR_2"/>
    <property type="match status" value="1"/>
</dbReference>
<dbReference type="Proteomes" id="UP000270471">
    <property type="component" value="Unassembled WGS sequence"/>
</dbReference>
<dbReference type="CDD" id="cd06170">
    <property type="entry name" value="LuxR_C_like"/>
    <property type="match status" value="1"/>
</dbReference>
<reference evidence="4 5" key="1">
    <citation type="submission" date="2017-11" db="EMBL/GenBank/DDBJ databases">
        <title>Draft genome of actinobacteria isolated from guarana (Paullinia cupana (Mart.) Ducke.</title>
        <authorList>
            <person name="Siqueira K.A."/>
            <person name="Liotti R.G."/>
            <person name="Mendes T.A.O."/>
            <person name="Soares M.A."/>
        </authorList>
    </citation>
    <scope>NUCLEOTIDE SEQUENCE [LARGE SCALE GENOMIC DNA]</scope>
    <source>
        <strain evidence="4 5">193</strain>
    </source>
</reference>
<dbReference type="InterPro" id="IPR000792">
    <property type="entry name" value="Tscrpt_reg_LuxR_C"/>
</dbReference>
<dbReference type="InterPro" id="IPR041664">
    <property type="entry name" value="AAA_16"/>
</dbReference>
<dbReference type="PANTHER" id="PTHR16305:SF35">
    <property type="entry name" value="TRANSCRIPTIONAL ACTIVATOR DOMAIN"/>
    <property type="match status" value="1"/>
</dbReference>
<dbReference type="GO" id="GO:0006355">
    <property type="term" value="P:regulation of DNA-templated transcription"/>
    <property type="evidence" value="ECO:0007669"/>
    <property type="project" value="InterPro"/>
</dbReference>
<name>A0A3M0IPY9_9ACTN</name>
<dbReference type="SUPFAM" id="SSF48452">
    <property type="entry name" value="TPR-like"/>
    <property type="match status" value="1"/>
</dbReference>
<dbReference type="GO" id="GO:0003677">
    <property type="term" value="F:DNA binding"/>
    <property type="evidence" value="ECO:0007669"/>
    <property type="project" value="InterPro"/>
</dbReference>
<dbReference type="InterPro" id="IPR011990">
    <property type="entry name" value="TPR-like_helical_dom_sf"/>
</dbReference>
<dbReference type="GO" id="GO:0004016">
    <property type="term" value="F:adenylate cyclase activity"/>
    <property type="evidence" value="ECO:0007669"/>
    <property type="project" value="TreeGrafter"/>
</dbReference>
<dbReference type="InterPro" id="IPR027417">
    <property type="entry name" value="P-loop_NTPase"/>
</dbReference>
<dbReference type="Gene3D" id="1.25.40.10">
    <property type="entry name" value="Tetratricopeptide repeat domain"/>
    <property type="match status" value="1"/>
</dbReference>
<feature type="domain" description="HTH luxR-type" evidence="3">
    <location>
        <begin position="851"/>
        <end position="916"/>
    </location>
</feature>
<dbReference type="Pfam" id="PF13191">
    <property type="entry name" value="AAA_16"/>
    <property type="match status" value="1"/>
</dbReference>
<dbReference type="OrthoDB" id="7053960at2"/>
<dbReference type="SUPFAM" id="SSF46894">
    <property type="entry name" value="C-terminal effector domain of the bipartite response regulators"/>
    <property type="match status" value="1"/>
</dbReference>
<evidence type="ECO:0000256" key="2">
    <source>
        <dbReference type="ARBA" id="ARBA00022840"/>
    </source>
</evidence>
<protein>
    <submittedName>
        <fullName evidence="4">LuxR family transcriptional regulator</fullName>
    </submittedName>
</protein>
<keyword evidence="5" id="KW-1185">Reference proteome</keyword>
<evidence type="ECO:0000313" key="4">
    <source>
        <dbReference type="EMBL" id="RMB84156.1"/>
    </source>
</evidence>
<dbReference type="PRINTS" id="PR00038">
    <property type="entry name" value="HTHLUXR"/>
</dbReference>
<dbReference type="SMART" id="SM00421">
    <property type="entry name" value="HTH_LUXR"/>
    <property type="match status" value="1"/>
</dbReference>
<keyword evidence="1" id="KW-0547">Nucleotide-binding</keyword>
<dbReference type="AlphaFoldDB" id="A0A3M0IPY9"/>
<dbReference type="GO" id="GO:0005737">
    <property type="term" value="C:cytoplasm"/>
    <property type="evidence" value="ECO:0007669"/>
    <property type="project" value="TreeGrafter"/>
</dbReference>
<evidence type="ECO:0000259" key="3">
    <source>
        <dbReference type="PROSITE" id="PS50043"/>
    </source>
</evidence>
<dbReference type="PANTHER" id="PTHR16305">
    <property type="entry name" value="TESTICULAR SOLUBLE ADENYLYL CYCLASE"/>
    <property type="match status" value="1"/>
</dbReference>
<dbReference type="Gene3D" id="1.10.10.10">
    <property type="entry name" value="Winged helix-like DNA-binding domain superfamily/Winged helix DNA-binding domain"/>
    <property type="match status" value="1"/>
</dbReference>
<dbReference type="Pfam" id="PF00196">
    <property type="entry name" value="GerE"/>
    <property type="match status" value="1"/>
</dbReference>
<dbReference type="SUPFAM" id="SSF52540">
    <property type="entry name" value="P-loop containing nucleoside triphosphate hydrolases"/>
    <property type="match status" value="1"/>
</dbReference>
<accession>A0A3M0IPY9</accession>
<proteinExistence type="predicted"/>
<dbReference type="EMBL" id="PENI01000012">
    <property type="protein sequence ID" value="RMB84156.1"/>
    <property type="molecule type" value="Genomic_DNA"/>
</dbReference>
<comment type="caution">
    <text evidence="4">The sequence shown here is derived from an EMBL/GenBank/DDBJ whole genome shotgun (WGS) entry which is preliminary data.</text>
</comment>